<keyword evidence="6" id="KW-0509">mRNA transport</keyword>
<evidence type="ECO:0000313" key="18">
    <source>
        <dbReference type="EMBL" id="CAB4255164.1"/>
    </source>
</evidence>
<dbReference type="GO" id="GO:0044614">
    <property type="term" value="C:nuclear pore cytoplasmic filaments"/>
    <property type="evidence" value="ECO:0007669"/>
    <property type="project" value="TreeGrafter"/>
</dbReference>
<evidence type="ECO:0000256" key="17">
    <source>
        <dbReference type="SAM" id="MobiDB-lite"/>
    </source>
</evidence>
<dbReference type="GeneID" id="64858198"/>
<keyword evidence="8" id="KW-0811">Translocation</keyword>
<evidence type="ECO:0000256" key="13">
    <source>
        <dbReference type="ARBA" id="ARBA00026227"/>
    </source>
</evidence>
<evidence type="ECO:0000256" key="2">
    <source>
        <dbReference type="ARBA" id="ARBA00004567"/>
    </source>
</evidence>
<name>A0A8H2VH88_9SACH</name>
<dbReference type="GO" id="GO:0031965">
    <property type="term" value="C:nuclear membrane"/>
    <property type="evidence" value="ECO:0007669"/>
    <property type="project" value="UniProtKB-SubCell"/>
</dbReference>
<evidence type="ECO:0000256" key="7">
    <source>
        <dbReference type="ARBA" id="ARBA00022927"/>
    </source>
</evidence>
<dbReference type="GO" id="GO:0005543">
    <property type="term" value="F:phospholipid binding"/>
    <property type="evidence" value="ECO:0007669"/>
    <property type="project" value="TreeGrafter"/>
</dbReference>
<evidence type="ECO:0000256" key="6">
    <source>
        <dbReference type="ARBA" id="ARBA00022816"/>
    </source>
</evidence>
<evidence type="ECO:0000256" key="1">
    <source>
        <dbReference type="ARBA" id="ARBA00004335"/>
    </source>
</evidence>
<dbReference type="FunFam" id="1.25.40.510:FF:000003">
    <property type="entry name" value="Nucleoporin GLE1"/>
    <property type="match status" value="1"/>
</dbReference>
<keyword evidence="19" id="KW-1185">Reference proteome</keyword>
<evidence type="ECO:0000313" key="19">
    <source>
        <dbReference type="Proteomes" id="UP000644660"/>
    </source>
</evidence>
<dbReference type="AlphaFoldDB" id="A0A8H2VH88"/>
<keyword evidence="11" id="KW-0472">Membrane</keyword>
<dbReference type="OrthoDB" id="420884at2759"/>
<evidence type="ECO:0000256" key="11">
    <source>
        <dbReference type="ARBA" id="ARBA00023136"/>
    </source>
</evidence>
<comment type="similarity">
    <text evidence="4">Belongs to the GLE1 family.</text>
</comment>
<evidence type="ECO:0000256" key="8">
    <source>
        <dbReference type="ARBA" id="ARBA00023010"/>
    </source>
</evidence>
<comment type="caution">
    <text evidence="18">The sequence shown here is derived from an EMBL/GenBank/DDBJ whole genome shotgun (WGS) entry which is preliminary data.</text>
</comment>
<reference evidence="18 19" key="1">
    <citation type="submission" date="2020-05" db="EMBL/GenBank/DDBJ databases">
        <authorList>
            <person name="Casaregola S."/>
            <person name="Devillers H."/>
            <person name="Grondin C."/>
        </authorList>
    </citation>
    <scope>NUCLEOTIDE SEQUENCE [LARGE SCALE GENOMIC DNA]</scope>
    <source>
        <strain evidence="18 19">CLIB 1767</strain>
    </source>
</reference>
<keyword evidence="5" id="KW-0813">Transport</keyword>
<evidence type="ECO:0000256" key="3">
    <source>
        <dbReference type="ARBA" id="ARBA00004620"/>
    </source>
</evidence>
<keyword evidence="10" id="KW-0906">Nuclear pore complex</keyword>
<evidence type="ECO:0000256" key="4">
    <source>
        <dbReference type="ARBA" id="ARBA00011056"/>
    </source>
</evidence>
<dbReference type="GO" id="GO:0015031">
    <property type="term" value="P:protein transport"/>
    <property type="evidence" value="ECO:0007669"/>
    <property type="project" value="UniProtKB-KW"/>
</dbReference>
<evidence type="ECO:0000256" key="10">
    <source>
        <dbReference type="ARBA" id="ARBA00023132"/>
    </source>
</evidence>
<sequence>MLSFRYNFYDMIESDSDDEETTPSGLVINKVHASPSTQIRNEMLSPPASSFCRSPETSPVPITKTDNDIRSELDLDQRNTKSNTKSDASYLQTYKALQETMVNLKIDSKLPNFNNLGFNQLIIPSKDSKDTNVLHKGITQDEYVTNQATRSSSIGSTKYLVSELISSISERFESIEIANKKEVARILSEKKRKEQERIARIEEECKRKEEEARRLKEEEEHQRRELAAKKKADEERIKQEQLKAEQDAKKEEEARTLKLKKEAEEKAKEEVREANRNKYSTNFKNIEKTFLKYKEQIQIIKKEIVEPVKNIDKDQKKILSTHRRKINPKFGQLTNSNQQLIAVANELDNLISQTTSQPLMFKWILNFVAKAIVHQAENEVRVKPESALPLAKLALYLVQKFPDLKELLMARFVKKCPFVIGYTCSIDTENGRSAMGWKRNSENKWEASTSYDERIGGMVTLFSVITRLDTMVSGSQNPWSLEYSWMMLARIANTPVELLTNVHFIVLGSWWDATASSFLQRYGNQGAKLMRLIGDGLTSSVAEKKYVGAARLRILMEDWISNNNITAFPEMDP</sequence>
<dbReference type="InterPro" id="IPR038506">
    <property type="entry name" value="GLE1-like_sf"/>
</dbReference>
<keyword evidence="12" id="KW-0539">Nucleus</keyword>
<proteinExistence type="inferred from homology"/>
<keyword evidence="7" id="KW-0653">Protein transport</keyword>
<accession>A0A8H2VH88</accession>
<dbReference type="PANTHER" id="PTHR12960">
    <property type="entry name" value="GLE-1-RELATED"/>
    <property type="match status" value="1"/>
</dbReference>
<dbReference type="Proteomes" id="UP000644660">
    <property type="component" value="Unassembled WGS sequence"/>
</dbReference>
<organism evidence="18 19">
    <name type="scientific">Maudiozyma barnettii</name>
    <dbReference type="NCBI Taxonomy" id="61262"/>
    <lineage>
        <taxon>Eukaryota</taxon>
        <taxon>Fungi</taxon>
        <taxon>Dikarya</taxon>
        <taxon>Ascomycota</taxon>
        <taxon>Saccharomycotina</taxon>
        <taxon>Saccharomycetes</taxon>
        <taxon>Saccharomycetales</taxon>
        <taxon>Saccharomycetaceae</taxon>
        <taxon>Maudiozyma</taxon>
    </lineage>
</organism>
<evidence type="ECO:0000256" key="14">
    <source>
        <dbReference type="ARBA" id="ARBA00029983"/>
    </source>
</evidence>
<dbReference type="GO" id="GO:0031369">
    <property type="term" value="F:translation initiation factor binding"/>
    <property type="evidence" value="ECO:0007669"/>
    <property type="project" value="TreeGrafter"/>
</dbReference>
<dbReference type="GO" id="GO:0016973">
    <property type="term" value="P:poly(A)+ mRNA export from nucleus"/>
    <property type="evidence" value="ECO:0007669"/>
    <property type="project" value="InterPro"/>
</dbReference>
<protein>
    <recommendedName>
        <fullName evidence="13">mRNA export factor GLE1</fullName>
    </recommendedName>
    <alternativeName>
        <fullName evidence="15">Nuclear pore protein GLE1</fullName>
    </alternativeName>
    <alternativeName>
        <fullName evidence="14">Nucleoporin GLE1</fullName>
    </alternativeName>
    <alternativeName>
        <fullName evidence="16">RNA export factor GLE1</fullName>
    </alternativeName>
</protein>
<gene>
    <name evidence="18" type="ORF">KABA2_05S09856</name>
</gene>
<evidence type="ECO:0000256" key="15">
    <source>
        <dbReference type="ARBA" id="ARBA00075092"/>
    </source>
</evidence>
<evidence type="ECO:0000256" key="12">
    <source>
        <dbReference type="ARBA" id="ARBA00023242"/>
    </source>
</evidence>
<dbReference type="EMBL" id="CAEFZW010000005">
    <property type="protein sequence ID" value="CAB4255164.1"/>
    <property type="molecule type" value="Genomic_DNA"/>
</dbReference>
<feature type="compositionally biased region" description="Polar residues" evidence="17">
    <location>
        <begin position="47"/>
        <end position="57"/>
    </location>
</feature>
<evidence type="ECO:0000256" key="16">
    <source>
        <dbReference type="ARBA" id="ARBA00075681"/>
    </source>
</evidence>
<feature type="region of interest" description="Disordered" evidence="17">
    <location>
        <begin position="209"/>
        <end position="251"/>
    </location>
</feature>
<dbReference type="GO" id="GO:0005737">
    <property type="term" value="C:cytoplasm"/>
    <property type="evidence" value="ECO:0007669"/>
    <property type="project" value="UniProtKB-ARBA"/>
</dbReference>
<evidence type="ECO:0000256" key="5">
    <source>
        <dbReference type="ARBA" id="ARBA00022448"/>
    </source>
</evidence>
<dbReference type="GO" id="GO:0000822">
    <property type="term" value="F:inositol hexakisphosphate binding"/>
    <property type="evidence" value="ECO:0007669"/>
    <property type="project" value="TreeGrafter"/>
</dbReference>
<comment type="subcellular location">
    <subcellularLocation>
        <location evidence="1">Nucleus membrane</location>
        <topology evidence="1">Peripheral membrane protein</topology>
        <orientation evidence="1">Cytoplasmic side</orientation>
    </subcellularLocation>
    <subcellularLocation>
        <location evidence="3">Nucleus membrane</location>
        <topology evidence="3">Peripheral membrane protein</topology>
        <orientation evidence="3">Nucleoplasmic side</orientation>
    </subcellularLocation>
    <subcellularLocation>
        <location evidence="2">Nucleus</location>
        <location evidence="2">Nuclear pore complex</location>
    </subcellularLocation>
</comment>
<dbReference type="Gene3D" id="1.25.40.510">
    <property type="entry name" value="GLE1-like"/>
    <property type="match status" value="1"/>
</dbReference>
<dbReference type="RefSeq" id="XP_041407008.1">
    <property type="nucleotide sequence ID" value="XM_041551074.1"/>
</dbReference>
<feature type="region of interest" description="Disordered" evidence="17">
    <location>
        <begin position="46"/>
        <end position="65"/>
    </location>
</feature>
<dbReference type="Pfam" id="PF07817">
    <property type="entry name" value="GLE1"/>
    <property type="match status" value="1"/>
</dbReference>
<evidence type="ECO:0000256" key="9">
    <source>
        <dbReference type="ARBA" id="ARBA00023054"/>
    </source>
</evidence>
<dbReference type="InterPro" id="IPR012476">
    <property type="entry name" value="GLE1"/>
</dbReference>
<keyword evidence="9" id="KW-0175">Coiled coil</keyword>
<dbReference type="PANTHER" id="PTHR12960:SF0">
    <property type="entry name" value="MRNA EXPORT FACTOR GLE1"/>
    <property type="match status" value="1"/>
</dbReference>